<dbReference type="Gene3D" id="3.40.50.300">
    <property type="entry name" value="P-loop containing nucleotide triphosphate hydrolases"/>
    <property type="match status" value="1"/>
</dbReference>
<evidence type="ECO:0000313" key="7">
    <source>
        <dbReference type="Proteomes" id="UP000786811"/>
    </source>
</evidence>
<evidence type="ECO:0000256" key="2">
    <source>
        <dbReference type="ARBA" id="ARBA00022840"/>
    </source>
</evidence>
<dbReference type="InterPro" id="IPR003439">
    <property type="entry name" value="ABC_transporter-like_ATP-bd"/>
</dbReference>
<accession>A0A8J2MYB9</accession>
<sequence>MDNFPDKKLNNLNSPKVAEKVINVDENMSKNPEESVNLQSSSTKQLPDKVILQTTQISAESLPHSHLIESTIHETKMTKKSRLHKRSTPEDSQRGHENIFWDQHVSKNDESLNINSAKATKPPINDGHIGNFSLPKLPSKNTPTQGLNDGLFVFGEPKVNVETKQFTFSLKPKEVQRKSASPDKKQLNEDESLISLLTCINSLNTIISKAEKSKVIGIFDSPKSNDTNTIKSALLQLRLAPDKAPWVEKAVFVNNQVPASEFIIRENILFGNEYDAQRYHSAIALSCLREDLKLLANGDKTVIDKKHLQLTDTQKEKLALARAFYANTDIYILEDVLNSIDKITGECIFETLIRGALEEKVVIFITHNPTYLSQCDEIYVITNGEIIAQGDHRSLLQSNELYASMINASIDSIVNKNVQITMKDELNSSERKKAAARTLRLNIKIMIIFFTIVLTLLYVLQHVSMEQFCSYVSYVASTIMKIVTIFDDV</sequence>
<protein>
    <submittedName>
        <fullName evidence="6">Similar to ABCC5: Multidrug resistance-associated protein 5 (Homo sapiens)</fullName>
    </submittedName>
</protein>
<organism evidence="6 7">
    <name type="scientific">Cotesia congregata</name>
    <name type="common">Parasitoid wasp</name>
    <name type="synonym">Apanteles congregatus</name>
    <dbReference type="NCBI Taxonomy" id="51543"/>
    <lineage>
        <taxon>Eukaryota</taxon>
        <taxon>Metazoa</taxon>
        <taxon>Ecdysozoa</taxon>
        <taxon>Arthropoda</taxon>
        <taxon>Hexapoda</taxon>
        <taxon>Insecta</taxon>
        <taxon>Pterygota</taxon>
        <taxon>Neoptera</taxon>
        <taxon>Endopterygota</taxon>
        <taxon>Hymenoptera</taxon>
        <taxon>Apocrita</taxon>
        <taxon>Ichneumonoidea</taxon>
        <taxon>Braconidae</taxon>
        <taxon>Microgastrinae</taxon>
        <taxon>Cotesia</taxon>
    </lineage>
</organism>
<evidence type="ECO:0000313" key="6">
    <source>
        <dbReference type="EMBL" id="CAG5107374.1"/>
    </source>
</evidence>
<dbReference type="SUPFAM" id="SSF52540">
    <property type="entry name" value="P-loop containing nucleoside triphosphate hydrolases"/>
    <property type="match status" value="1"/>
</dbReference>
<dbReference type="GO" id="GO:0016020">
    <property type="term" value="C:membrane"/>
    <property type="evidence" value="ECO:0007669"/>
    <property type="project" value="TreeGrafter"/>
</dbReference>
<evidence type="ECO:0000256" key="3">
    <source>
        <dbReference type="SAM" id="MobiDB-lite"/>
    </source>
</evidence>
<dbReference type="OrthoDB" id="10056452at2759"/>
<feature type="transmembrane region" description="Helical" evidence="4">
    <location>
        <begin position="441"/>
        <end position="460"/>
    </location>
</feature>
<evidence type="ECO:0000256" key="1">
    <source>
        <dbReference type="ARBA" id="ARBA00022741"/>
    </source>
</evidence>
<dbReference type="PROSITE" id="PS50893">
    <property type="entry name" value="ABC_TRANSPORTER_2"/>
    <property type="match status" value="1"/>
</dbReference>
<dbReference type="InterPro" id="IPR027417">
    <property type="entry name" value="P-loop_NTPase"/>
</dbReference>
<dbReference type="GO" id="GO:0016887">
    <property type="term" value="F:ATP hydrolysis activity"/>
    <property type="evidence" value="ECO:0007669"/>
    <property type="project" value="InterPro"/>
</dbReference>
<dbReference type="GO" id="GO:0005524">
    <property type="term" value="F:ATP binding"/>
    <property type="evidence" value="ECO:0007669"/>
    <property type="project" value="UniProtKB-KW"/>
</dbReference>
<dbReference type="GO" id="GO:0042626">
    <property type="term" value="F:ATPase-coupled transmembrane transporter activity"/>
    <property type="evidence" value="ECO:0007669"/>
    <property type="project" value="TreeGrafter"/>
</dbReference>
<name>A0A8J2MYB9_COTCN</name>
<dbReference type="Proteomes" id="UP000786811">
    <property type="component" value="Unassembled WGS sequence"/>
</dbReference>
<dbReference type="InterPro" id="IPR050173">
    <property type="entry name" value="ABC_transporter_C-like"/>
</dbReference>
<reference evidence="6" key="1">
    <citation type="submission" date="2021-04" db="EMBL/GenBank/DDBJ databases">
        <authorList>
            <person name="Chebbi M.A.C M."/>
        </authorList>
    </citation>
    <scope>NUCLEOTIDE SEQUENCE</scope>
</reference>
<dbReference type="PANTHER" id="PTHR24223">
    <property type="entry name" value="ATP-BINDING CASSETTE SUB-FAMILY C"/>
    <property type="match status" value="1"/>
</dbReference>
<keyword evidence="2" id="KW-0067">ATP-binding</keyword>
<keyword evidence="4" id="KW-0812">Transmembrane</keyword>
<evidence type="ECO:0000259" key="5">
    <source>
        <dbReference type="PROSITE" id="PS50893"/>
    </source>
</evidence>
<evidence type="ECO:0000256" key="4">
    <source>
        <dbReference type="SAM" id="Phobius"/>
    </source>
</evidence>
<keyword evidence="4" id="KW-0472">Membrane</keyword>
<gene>
    <name evidence="6" type="ORF">HICCMSTLAB_LOCUS12717</name>
</gene>
<feature type="domain" description="ABC transporter" evidence="5">
    <location>
        <begin position="170"/>
        <end position="408"/>
    </location>
</feature>
<comment type="caution">
    <text evidence="6">The sequence shown here is derived from an EMBL/GenBank/DDBJ whole genome shotgun (WGS) entry which is preliminary data.</text>
</comment>
<feature type="region of interest" description="Disordered" evidence="3">
    <location>
        <begin position="75"/>
        <end position="95"/>
    </location>
</feature>
<keyword evidence="1" id="KW-0547">Nucleotide-binding</keyword>
<proteinExistence type="predicted"/>
<dbReference type="EMBL" id="CAJNRD030001124">
    <property type="protein sequence ID" value="CAG5107374.1"/>
    <property type="molecule type" value="Genomic_DNA"/>
</dbReference>
<keyword evidence="7" id="KW-1185">Reference proteome</keyword>
<dbReference type="AlphaFoldDB" id="A0A8J2MYB9"/>
<keyword evidence="4" id="KW-1133">Transmembrane helix</keyword>